<dbReference type="InterPro" id="IPR007420">
    <property type="entry name" value="DUF465"/>
</dbReference>
<proteinExistence type="predicted"/>
<sequence>MNAHSDTPLEMNSDEVLRVKLEVLRREHRDLDEAITALIDAVHPDQLRLVRLKKQKLALKDQIARIEDRLTPDIIA</sequence>
<name>A0A1N7MPR4_9RHOB</name>
<accession>A0A1N7MPR4</accession>
<evidence type="ECO:0000313" key="3">
    <source>
        <dbReference type="Proteomes" id="UP000186221"/>
    </source>
</evidence>
<dbReference type="Pfam" id="PF04325">
    <property type="entry name" value="DUF465"/>
    <property type="match status" value="1"/>
</dbReference>
<dbReference type="Gene3D" id="6.10.280.50">
    <property type="match status" value="1"/>
</dbReference>
<dbReference type="RefSeq" id="WP_076484888.1">
    <property type="nucleotide sequence ID" value="NZ_FTOG01000006.1"/>
</dbReference>
<dbReference type="OrthoDB" id="7869924at2"/>
<dbReference type="InterPro" id="IPR038444">
    <property type="entry name" value="DUF465_sf"/>
</dbReference>
<evidence type="ECO:0000313" key="2">
    <source>
        <dbReference type="EMBL" id="SIS87921.1"/>
    </source>
</evidence>
<gene>
    <name evidence="2" type="ORF">SAMN05421580_10689</name>
</gene>
<keyword evidence="3" id="KW-1185">Reference proteome</keyword>
<reference evidence="3" key="1">
    <citation type="submission" date="2017-01" db="EMBL/GenBank/DDBJ databases">
        <authorList>
            <person name="Varghese N."/>
            <person name="Submissions S."/>
        </authorList>
    </citation>
    <scope>NUCLEOTIDE SEQUENCE [LARGE SCALE GENOMIC DNA]</scope>
    <source>
        <strain evidence="3">DSM 19945</strain>
    </source>
</reference>
<protein>
    <recommendedName>
        <fullName evidence="4">DUF465 domain-containing protein</fullName>
    </recommendedName>
</protein>
<dbReference type="STRING" id="453582.SAMN05421580_10689"/>
<keyword evidence="1" id="KW-0175">Coiled coil</keyword>
<dbReference type="AlphaFoldDB" id="A0A1N7MPR4"/>
<evidence type="ECO:0008006" key="4">
    <source>
        <dbReference type="Google" id="ProtNLM"/>
    </source>
</evidence>
<feature type="coiled-coil region" evidence="1">
    <location>
        <begin position="21"/>
        <end position="69"/>
    </location>
</feature>
<dbReference type="EMBL" id="FTOG01000006">
    <property type="protein sequence ID" value="SIS87921.1"/>
    <property type="molecule type" value="Genomic_DNA"/>
</dbReference>
<organism evidence="2 3">
    <name type="scientific">Rhodobacter aestuarii</name>
    <dbReference type="NCBI Taxonomy" id="453582"/>
    <lineage>
        <taxon>Bacteria</taxon>
        <taxon>Pseudomonadati</taxon>
        <taxon>Pseudomonadota</taxon>
        <taxon>Alphaproteobacteria</taxon>
        <taxon>Rhodobacterales</taxon>
        <taxon>Rhodobacter group</taxon>
        <taxon>Rhodobacter</taxon>
    </lineage>
</organism>
<dbReference type="Proteomes" id="UP000186221">
    <property type="component" value="Unassembled WGS sequence"/>
</dbReference>
<evidence type="ECO:0000256" key="1">
    <source>
        <dbReference type="SAM" id="Coils"/>
    </source>
</evidence>